<protein>
    <submittedName>
        <fullName evidence="2">Uncharacterized protein</fullName>
    </submittedName>
</protein>
<evidence type="ECO:0000256" key="1">
    <source>
        <dbReference type="SAM" id="MobiDB-lite"/>
    </source>
</evidence>
<dbReference type="RefSeq" id="WP_205002034.1">
    <property type="nucleotide sequence ID" value="NZ_JAFBER010000001.1"/>
</dbReference>
<comment type="caution">
    <text evidence="2">The sequence shown here is derived from an EMBL/GenBank/DDBJ whole genome shotgun (WGS) entry which is preliminary data.</text>
</comment>
<gene>
    <name evidence="2" type="ORF">JOD45_000263</name>
</gene>
<keyword evidence="3" id="KW-1185">Reference proteome</keyword>
<dbReference type="Proteomes" id="UP000808914">
    <property type="component" value="Unassembled WGS sequence"/>
</dbReference>
<dbReference type="EMBL" id="JAFBER010000001">
    <property type="protein sequence ID" value="MBM7644072.1"/>
    <property type="molecule type" value="Genomic_DNA"/>
</dbReference>
<feature type="region of interest" description="Disordered" evidence="1">
    <location>
        <begin position="36"/>
        <end position="58"/>
    </location>
</feature>
<organism evidence="2 3">
    <name type="scientific">Scopulibacillus daqui</name>
    <dbReference type="NCBI Taxonomy" id="1469162"/>
    <lineage>
        <taxon>Bacteria</taxon>
        <taxon>Bacillati</taxon>
        <taxon>Bacillota</taxon>
        <taxon>Bacilli</taxon>
        <taxon>Bacillales</taxon>
        <taxon>Sporolactobacillaceae</taxon>
        <taxon>Scopulibacillus</taxon>
    </lineage>
</organism>
<sequence>MWQYNFKAKVDGVCGDVDANIIYDSFFDLMKRKKPDKPVLPDTQKPSTPSHTTKIYGC</sequence>
<reference evidence="2 3" key="1">
    <citation type="submission" date="2021-01" db="EMBL/GenBank/DDBJ databases">
        <title>Genomic Encyclopedia of Type Strains, Phase IV (KMG-IV): sequencing the most valuable type-strain genomes for metagenomic binning, comparative biology and taxonomic classification.</title>
        <authorList>
            <person name="Goeker M."/>
        </authorList>
    </citation>
    <scope>NUCLEOTIDE SEQUENCE [LARGE SCALE GENOMIC DNA]</scope>
    <source>
        <strain evidence="2 3">DSM 28236</strain>
    </source>
</reference>
<evidence type="ECO:0000313" key="2">
    <source>
        <dbReference type="EMBL" id="MBM7644072.1"/>
    </source>
</evidence>
<accession>A0ABS2PVK8</accession>
<evidence type="ECO:0000313" key="3">
    <source>
        <dbReference type="Proteomes" id="UP000808914"/>
    </source>
</evidence>
<name>A0ABS2PVK8_9BACL</name>
<proteinExistence type="predicted"/>
<feature type="compositionally biased region" description="Polar residues" evidence="1">
    <location>
        <begin position="44"/>
        <end position="58"/>
    </location>
</feature>